<accession>A0A7J7M939</accession>
<evidence type="ECO:0000256" key="3">
    <source>
        <dbReference type="ARBA" id="ARBA00022729"/>
    </source>
</evidence>
<dbReference type="InterPro" id="IPR036852">
    <property type="entry name" value="Peptidase_S8/S53_dom_sf"/>
</dbReference>
<protein>
    <recommendedName>
        <fullName evidence="7">Peptidase S8/S53 domain-containing protein</fullName>
    </recommendedName>
</protein>
<dbReference type="SUPFAM" id="SSF52743">
    <property type="entry name" value="Subtilisin-like"/>
    <property type="match status" value="1"/>
</dbReference>
<feature type="domain" description="Peptidase S8/S53" evidence="7">
    <location>
        <begin position="40"/>
        <end position="399"/>
    </location>
</feature>
<keyword evidence="3" id="KW-0732">Signal</keyword>
<evidence type="ECO:0000256" key="6">
    <source>
        <dbReference type="PIRSR" id="PIRSR615500-1"/>
    </source>
</evidence>
<keyword evidence="4" id="KW-0378">Hydrolase</keyword>
<evidence type="ECO:0000256" key="5">
    <source>
        <dbReference type="ARBA" id="ARBA00022825"/>
    </source>
</evidence>
<dbReference type="GO" id="GO:0006508">
    <property type="term" value="P:proteolysis"/>
    <property type="evidence" value="ECO:0007669"/>
    <property type="project" value="UniProtKB-KW"/>
</dbReference>
<dbReference type="PRINTS" id="PR00723">
    <property type="entry name" value="SUBTILISIN"/>
</dbReference>
<comment type="similarity">
    <text evidence="1">Belongs to the peptidase S8 family.</text>
</comment>
<evidence type="ECO:0000256" key="2">
    <source>
        <dbReference type="ARBA" id="ARBA00022670"/>
    </source>
</evidence>
<comment type="caution">
    <text evidence="8">The sequence shown here is derived from an EMBL/GenBank/DDBJ whole genome shotgun (WGS) entry which is preliminary data.</text>
</comment>
<dbReference type="Gene3D" id="3.50.30.30">
    <property type="match status" value="1"/>
</dbReference>
<dbReference type="OrthoDB" id="4803627at2759"/>
<sequence>MLGCITAYPDHTLHVGTNRTTNFLSLNKSGGLWPASNYGTDAIMGIIDSGVWPNSASFRDDRNGEIPRWWKGMCEPGIQFKSLMYNCKLIGVRYFNMGNISQDPNISFVYNSPWDKTGHGTHTKSIAAGNYVRALEKGVLASSSTGNRSSDLMTVAGNPWSLTVGVSTIDRQLACTLTVGNQKTIIGWSLFMGRAFLNASLLYNETLTRCNSPALLSELTYNAIVVYSEGPRINNQISTVIESTVTGAIFISTDEREEYRFPIVTIKLIEAPTVINYAKSTIDPKATIKFRQTFLARGANRVPQIPEYSSRGPSLSYRGVLKPDVVVQGSLVLVAWSLKVVTGRVGYNNLLLSSNYNILLGTSMTCPQALGVAALLKGIHADWSLAAIWSAMMTTTNPLDNTNNLILDVKFSRPATGLDMAAGQIDPNKALSIPN</sequence>
<reference evidence="8 9" key="1">
    <citation type="journal article" date="2020" name="IScience">
        <title>Genome Sequencing of the Endangered Kingdonia uniflora (Circaeasteraceae, Ranunculales) Reveals Potential Mechanisms of Evolutionary Specialization.</title>
        <authorList>
            <person name="Sun Y."/>
            <person name="Deng T."/>
            <person name="Zhang A."/>
            <person name="Moore M.J."/>
            <person name="Landis J.B."/>
            <person name="Lin N."/>
            <person name="Zhang H."/>
            <person name="Zhang X."/>
            <person name="Huang J."/>
            <person name="Zhang X."/>
            <person name="Sun H."/>
            <person name="Wang H."/>
        </authorList>
    </citation>
    <scope>NUCLEOTIDE SEQUENCE [LARGE SCALE GENOMIC DNA]</scope>
    <source>
        <strain evidence="8">TB1705</strain>
        <tissue evidence="8">Leaf</tissue>
    </source>
</reference>
<dbReference type="Proteomes" id="UP000541444">
    <property type="component" value="Unassembled WGS sequence"/>
</dbReference>
<organism evidence="8 9">
    <name type="scientific">Kingdonia uniflora</name>
    <dbReference type="NCBI Taxonomy" id="39325"/>
    <lineage>
        <taxon>Eukaryota</taxon>
        <taxon>Viridiplantae</taxon>
        <taxon>Streptophyta</taxon>
        <taxon>Embryophyta</taxon>
        <taxon>Tracheophyta</taxon>
        <taxon>Spermatophyta</taxon>
        <taxon>Magnoliopsida</taxon>
        <taxon>Ranunculales</taxon>
        <taxon>Circaeasteraceae</taxon>
        <taxon>Kingdonia</taxon>
    </lineage>
</organism>
<keyword evidence="2" id="KW-0645">Protease</keyword>
<evidence type="ECO:0000313" key="8">
    <source>
        <dbReference type="EMBL" id="KAF6151294.1"/>
    </source>
</evidence>
<name>A0A7J7M939_9MAGN</name>
<dbReference type="Pfam" id="PF00082">
    <property type="entry name" value="Peptidase_S8"/>
    <property type="match status" value="1"/>
</dbReference>
<dbReference type="InterPro" id="IPR045051">
    <property type="entry name" value="SBT"/>
</dbReference>
<keyword evidence="5" id="KW-0720">Serine protease</keyword>
<keyword evidence="9" id="KW-1185">Reference proteome</keyword>
<dbReference type="Gene3D" id="3.40.50.200">
    <property type="entry name" value="Peptidase S8/S53 domain"/>
    <property type="match status" value="2"/>
</dbReference>
<proteinExistence type="inferred from homology"/>
<feature type="active site" description="Charge relay system" evidence="6">
    <location>
        <position position="363"/>
    </location>
</feature>
<evidence type="ECO:0000256" key="4">
    <source>
        <dbReference type="ARBA" id="ARBA00022801"/>
    </source>
</evidence>
<gene>
    <name evidence="8" type="ORF">GIB67_020616</name>
</gene>
<evidence type="ECO:0000313" key="9">
    <source>
        <dbReference type="Proteomes" id="UP000541444"/>
    </source>
</evidence>
<feature type="active site" description="Charge relay system" evidence="6">
    <location>
        <position position="48"/>
    </location>
</feature>
<feature type="active site" description="Charge relay system" evidence="6">
    <location>
        <position position="119"/>
    </location>
</feature>
<evidence type="ECO:0000256" key="1">
    <source>
        <dbReference type="ARBA" id="ARBA00011073"/>
    </source>
</evidence>
<dbReference type="InterPro" id="IPR000209">
    <property type="entry name" value="Peptidase_S8/S53_dom"/>
</dbReference>
<dbReference type="PANTHER" id="PTHR10795">
    <property type="entry name" value="PROPROTEIN CONVERTASE SUBTILISIN/KEXIN"/>
    <property type="match status" value="1"/>
</dbReference>
<evidence type="ECO:0000259" key="7">
    <source>
        <dbReference type="Pfam" id="PF00082"/>
    </source>
</evidence>
<dbReference type="GO" id="GO:0004252">
    <property type="term" value="F:serine-type endopeptidase activity"/>
    <property type="evidence" value="ECO:0007669"/>
    <property type="project" value="InterPro"/>
</dbReference>
<dbReference type="EMBL" id="JACGCM010001700">
    <property type="protein sequence ID" value="KAF6151294.1"/>
    <property type="molecule type" value="Genomic_DNA"/>
</dbReference>
<dbReference type="AlphaFoldDB" id="A0A7J7M939"/>
<dbReference type="InterPro" id="IPR015500">
    <property type="entry name" value="Peptidase_S8_subtilisin-rel"/>
</dbReference>